<keyword evidence="1" id="KW-0472">Membrane</keyword>
<proteinExistence type="predicted"/>
<dbReference type="KEGG" id="dma:DMR_18620"/>
<evidence type="ECO:0000313" key="2">
    <source>
        <dbReference type="EMBL" id="BAH75353.1"/>
    </source>
</evidence>
<protein>
    <submittedName>
        <fullName evidence="2">Hypothetical membrane protein</fullName>
    </submittedName>
</protein>
<feature type="transmembrane region" description="Helical" evidence="1">
    <location>
        <begin position="211"/>
        <end position="232"/>
    </location>
</feature>
<organism evidence="2 3">
    <name type="scientific">Solidesulfovibrio magneticus (strain ATCC 700980 / DSM 13731 / RS-1)</name>
    <name type="common">Desulfovibrio magneticus</name>
    <dbReference type="NCBI Taxonomy" id="573370"/>
    <lineage>
        <taxon>Bacteria</taxon>
        <taxon>Pseudomonadati</taxon>
        <taxon>Thermodesulfobacteriota</taxon>
        <taxon>Desulfovibrionia</taxon>
        <taxon>Desulfovibrionales</taxon>
        <taxon>Desulfovibrionaceae</taxon>
        <taxon>Solidesulfovibrio</taxon>
    </lineage>
</organism>
<dbReference type="HOGENOM" id="CLU_635737_0_0_7"/>
<dbReference type="RefSeq" id="WP_015860552.1">
    <property type="nucleotide sequence ID" value="NC_012796.1"/>
</dbReference>
<feature type="transmembrane region" description="Helical" evidence="1">
    <location>
        <begin position="405"/>
        <end position="426"/>
    </location>
</feature>
<keyword evidence="3" id="KW-1185">Reference proteome</keyword>
<dbReference type="AlphaFoldDB" id="C4XQI8"/>
<sequence>MLELTRRVLLALGIAMGLLLFFLADLTPFYSVKIPKPPSKPVVHGQDSLLPFPRVTSPPVVIRVSGEQGERFMSKALAVSSGQDIDQAWMRRIPPFERNWERPREIYFKAPEFPLAELVHGIAGPADTPRVLEDASGQRLELRFTRLDDASFHLGSGLSEYGPPLTLVFVWRPWAWWCFGVGLAAYLVLPWPRYAKGWSHFSRWRVCLGDFGWVLMFTIFFVMPLAIVGGTVQAVTVYGVFPSIFWILAGLGLVLVWYTAWASSFHVGLGEGGVAMGALGLELDIPYASIVAAAPVRHRYPKWFIRLLWIAALFGRGTARLQVAGQAMLLGASNVSGLALELDNGTTAYLWLTDALGSMAVTDGERLIQALEAAGVPLRRSPKELVRLFPPMMLEAGSGSDVWRIWAWGAAIFMGPTVIVLLAMLARELAG</sequence>
<reference evidence="2 3" key="1">
    <citation type="journal article" date="2009" name="Genome Res.">
        <title>Whole genome sequence of Desulfovibrio magneticus strain RS-1 revealed common gene clusters in magnetotactic bacteria.</title>
        <authorList>
            <person name="Nakazawa H."/>
            <person name="Arakaki A."/>
            <person name="Narita-Yamada S."/>
            <person name="Yashiro I."/>
            <person name="Jinno K."/>
            <person name="Aoki N."/>
            <person name="Tsuruyama A."/>
            <person name="Okamura Y."/>
            <person name="Tanikawa S."/>
            <person name="Fujita N."/>
            <person name="Takeyama H."/>
            <person name="Matsunaga T."/>
        </authorList>
    </citation>
    <scope>NUCLEOTIDE SEQUENCE [LARGE SCALE GENOMIC DNA]</scope>
    <source>
        <strain evidence="3">ATCC 700980 / DSM 13731 / RS-1</strain>
    </source>
</reference>
<keyword evidence="1" id="KW-1133">Transmembrane helix</keyword>
<keyword evidence="1" id="KW-0812">Transmembrane</keyword>
<feature type="transmembrane region" description="Helical" evidence="1">
    <location>
        <begin position="238"/>
        <end position="258"/>
    </location>
</feature>
<dbReference type="EMBL" id="AP010904">
    <property type="protein sequence ID" value="BAH75353.1"/>
    <property type="molecule type" value="Genomic_DNA"/>
</dbReference>
<feature type="transmembrane region" description="Helical" evidence="1">
    <location>
        <begin position="174"/>
        <end position="191"/>
    </location>
</feature>
<name>C4XQI8_SOLM1</name>
<gene>
    <name evidence="2" type="ordered locus">DMR_18620</name>
</gene>
<evidence type="ECO:0000313" key="3">
    <source>
        <dbReference type="Proteomes" id="UP000009071"/>
    </source>
</evidence>
<dbReference type="Proteomes" id="UP000009071">
    <property type="component" value="Chromosome"/>
</dbReference>
<evidence type="ECO:0000256" key="1">
    <source>
        <dbReference type="SAM" id="Phobius"/>
    </source>
</evidence>
<accession>C4XQI8</accession>